<reference evidence="1 2" key="1">
    <citation type="submission" date="2019-01" db="EMBL/GenBank/DDBJ databases">
        <authorList>
            <person name="Li J."/>
        </authorList>
    </citation>
    <scope>NUCLEOTIDE SEQUENCE [LARGE SCALE GENOMIC DNA]</scope>
    <source>
        <strain evidence="1 2">CCUG 35506</strain>
    </source>
</reference>
<evidence type="ECO:0000313" key="2">
    <source>
        <dbReference type="Proteomes" id="UP000292935"/>
    </source>
</evidence>
<sequence length="126" mass="13619">MSTWTAEELDRVGAADELQIASRRADGSLRPFVTIWVARVGDELFVRSAYGPGNPWFRRAQASGAGRIRAGGVERDVAFVEPPADVHEAVDAAYHAKYDRYGPKIVGTVVGPQVIATTLRLEPAAV</sequence>
<accession>A0A4Q2JNF3</accession>
<name>A0A4Q2JNF3_9MICO</name>
<gene>
    <name evidence="1" type="ORF">ESP57_14150</name>
</gene>
<keyword evidence="2" id="KW-1185">Reference proteome</keyword>
<organism evidence="1 2">
    <name type="scientific">Agromyces fucosus</name>
    <dbReference type="NCBI Taxonomy" id="41985"/>
    <lineage>
        <taxon>Bacteria</taxon>
        <taxon>Bacillati</taxon>
        <taxon>Actinomycetota</taxon>
        <taxon>Actinomycetes</taxon>
        <taxon>Micrococcales</taxon>
        <taxon>Microbacteriaceae</taxon>
        <taxon>Agromyces</taxon>
    </lineage>
</organism>
<dbReference type="InterPro" id="IPR016888">
    <property type="entry name" value="UCP028498"/>
</dbReference>
<dbReference type="RefSeq" id="WP_129232045.1">
    <property type="nucleotide sequence ID" value="NZ_SDPO01000003.1"/>
</dbReference>
<proteinExistence type="predicted"/>
<dbReference type="OrthoDB" id="162563at2"/>
<protein>
    <submittedName>
        <fullName evidence="1">DUF2255 family protein</fullName>
    </submittedName>
</protein>
<comment type="caution">
    <text evidence="1">The sequence shown here is derived from an EMBL/GenBank/DDBJ whole genome shotgun (WGS) entry which is preliminary data.</text>
</comment>
<dbReference type="EMBL" id="SDPO01000003">
    <property type="protein sequence ID" value="RXZ47680.1"/>
    <property type="molecule type" value="Genomic_DNA"/>
</dbReference>
<dbReference type="AlphaFoldDB" id="A0A4Q2JNF3"/>
<evidence type="ECO:0000313" key="1">
    <source>
        <dbReference type="EMBL" id="RXZ47680.1"/>
    </source>
</evidence>
<dbReference type="Pfam" id="PF10012">
    <property type="entry name" value="DUF2255"/>
    <property type="match status" value="1"/>
</dbReference>
<dbReference type="Proteomes" id="UP000292935">
    <property type="component" value="Unassembled WGS sequence"/>
</dbReference>